<sequence>MRVDDLKLFTKVVELGSFTAAAHALDLPRANVSRRIGELERHLGTQLFHRTTRSLSLTNKGDVYYQDLQKALTLLDSANEQATSESVEVRGKVKLGLLPETYELIQPILFDFQDQYPQVELDVRNITNGFIDMFQQGLDIAVHGGALFDSDIVARKILTLDRCVVASPKYLEKHGTPTTLEELSEHQSICFRWPSGAVDNNWHFQEQNIMVSPKLISNNIGFIKSSTLLDRGISYIAKVLVEKELESGDLVQVLSHYSVTKETGWLLYPQPKTLNQASRLLIEHLCNKIPKHL</sequence>
<dbReference type="PRINTS" id="PR00039">
    <property type="entry name" value="HTHLYSR"/>
</dbReference>
<feature type="domain" description="HTH lysR-type" evidence="5">
    <location>
        <begin position="1"/>
        <end position="58"/>
    </location>
</feature>
<evidence type="ECO:0000256" key="3">
    <source>
        <dbReference type="ARBA" id="ARBA00023125"/>
    </source>
</evidence>
<evidence type="ECO:0000256" key="2">
    <source>
        <dbReference type="ARBA" id="ARBA00023015"/>
    </source>
</evidence>
<dbReference type="PANTHER" id="PTHR30537:SF68">
    <property type="entry name" value="TRANSCRIPTIONAL REGULATOR-RELATED"/>
    <property type="match status" value="1"/>
</dbReference>
<protein>
    <submittedName>
        <fullName evidence="6">Transcriptional regulator</fullName>
    </submittedName>
</protein>
<dbReference type="InterPro" id="IPR005119">
    <property type="entry name" value="LysR_subst-bd"/>
</dbReference>
<proteinExistence type="inferred from homology"/>
<dbReference type="InterPro" id="IPR036390">
    <property type="entry name" value="WH_DNA-bd_sf"/>
</dbReference>
<dbReference type="KEGG" id="vna:PN96_17440"/>
<dbReference type="InterPro" id="IPR000847">
    <property type="entry name" value="LysR_HTH_N"/>
</dbReference>
<keyword evidence="2" id="KW-0805">Transcription regulation</keyword>
<dbReference type="Pfam" id="PF00126">
    <property type="entry name" value="HTH_1"/>
    <property type="match status" value="1"/>
</dbReference>
<dbReference type="InterPro" id="IPR036388">
    <property type="entry name" value="WH-like_DNA-bd_sf"/>
</dbReference>
<keyword evidence="7" id="KW-1185">Reference proteome</keyword>
<dbReference type="InterPro" id="IPR058163">
    <property type="entry name" value="LysR-type_TF_proteobact-type"/>
</dbReference>
<dbReference type="EMBL" id="CP016346">
    <property type="protein sequence ID" value="ANQ15245.1"/>
    <property type="molecule type" value="Genomic_DNA"/>
</dbReference>
<name>A0AAN1CYQ2_VIBNA</name>
<gene>
    <name evidence="6" type="ORF">BA890_21285</name>
</gene>
<reference evidence="6 7" key="1">
    <citation type="submission" date="2016-07" db="EMBL/GenBank/DDBJ databases">
        <title>Developing Vibrio natriegens as a novel, fast-growing host for biotechnology.</title>
        <authorList>
            <person name="Weinstock M.T."/>
            <person name="Hesek E.D."/>
            <person name="Wilson C.M."/>
            <person name="Gibson D.G."/>
        </authorList>
    </citation>
    <scope>NUCLEOTIDE SEQUENCE [LARGE SCALE GENOMIC DNA]</scope>
    <source>
        <strain evidence="6 7">ATCC 14048</strain>
    </source>
</reference>
<keyword evidence="4" id="KW-0804">Transcription</keyword>
<dbReference type="GO" id="GO:0003700">
    <property type="term" value="F:DNA-binding transcription factor activity"/>
    <property type="evidence" value="ECO:0007669"/>
    <property type="project" value="InterPro"/>
</dbReference>
<dbReference type="PROSITE" id="PS50931">
    <property type="entry name" value="HTH_LYSR"/>
    <property type="match status" value="1"/>
</dbReference>
<organism evidence="6 7">
    <name type="scientific">Vibrio natriegens NBRC 15636 = ATCC 14048 = DSM 759</name>
    <dbReference type="NCBI Taxonomy" id="1219067"/>
    <lineage>
        <taxon>Bacteria</taxon>
        <taxon>Pseudomonadati</taxon>
        <taxon>Pseudomonadota</taxon>
        <taxon>Gammaproteobacteria</taxon>
        <taxon>Vibrionales</taxon>
        <taxon>Vibrionaceae</taxon>
        <taxon>Vibrio</taxon>
    </lineage>
</organism>
<accession>A0AAN1CYQ2</accession>
<dbReference type="RefSeq" id="WP_014233649.1">
    <property type="nucleotide sequence ID" value="NZ_ATFJ01000021.1"/>
</dbReference>
<dbReference type="AlphaFoldDB" id="A0AAN1CYQ2"/>
<evidence type="ECO:0000256" key="4">
    <source>
        <dbReference type="ARBA" id="ARBA00023163"/>
    </source>
</evidence>
<comment type="similarity">
    <text evidence="1">Belongs to the LysR transcriptional regulatory family.</text>
</comment>
<dbReference type="GO" id="GO:0006351">
    <property type="term" value="P:DNA-templated transcription"/>
    <property type="evidence" value="ECO:0007669"/>
    <property type="project" value="TreeGrafter"/>
</dbReference>
<dbReference type="PANTHER" id="PTHR30537">
    <property type="entry name" value="HTH-TYPE TRANSCRIPTIONAL REGULATOR"/>
    <property type="match status" value="1"/>
</dbReference>
<evidence type="ECO:0000256" key="1">
    <source>
        <dbReference type="ARBA" id="ARBA00009437"/>
    </source>
</evidence>
<evidence type="ECO:0000313" key="7">
    <source>
        <dbReference type="Proteomes" id="UP000092741"/>
    </source>
</evidence>
<dbReference type="CDD" id="cd08422">
    <property type="entry name" value="PBP2_CrgA_like"/>
    <property type="match status" value="1"/>
</dbReference>
<keyword evidence="3" id="KW-0238">DNA-binding</keyword>
<dbReference type="SUPFAM" id="SSF46785">
    <property type="entry name" value="Winged helix' DNA-binding domain"/>
    <property type="match status" value="1"/>
</dbReference>
<dbReference type="Pfam" id="PF03466">
    <property type="entry name" value="LysR_substrate"/>
    <property type="match status" value="1"/>
</dbReference>
<dbReference type="GO" id="GO:0043565">
    <property type="term" value="F:sequence-specific DNA binding"/>
    <property type="evidence" value="ECO:0007669"/>
    <property type="project" value="TreeGrafter"/>
</dbReference>
<dbReference type="Gene3D" id="3.40.190.10">
    <property type="entry name" value="Periplasmic binding protein-like II"/>
    <property type="match status" value="2"/>
</dbReference>
<dbReference type="SUPFAM" id="SSF53850">
    <property type="entry name" value="Periplasmic binding protein-like II"/>
    <property type="match status" value="1"/>
</dbReference>
<dbReference type="Gene3D" id="1.10.10.10">
    <property type="entry name" value="Winged helix-like DNA-binding domain superfamily/Winged helix DNA-binding domain"/>
    <property type="match status" value="1"/>
</dbReference>
<evidence type="ECO:0000259" key="5">
    <source>
        <dbReference type="PROSITE" id="PS50931"/>
    </source>
</evidence>
<evidence type="ECO:0000313" key="6">
    <source>
        <dbReference type="EMBL" id="ANQ15245.1"/>
    </source>
</evidence>
<dbReference type="Proteomes" id="UP000092741">
    <property type="component" value="Chromosome 2"/>
</dbReference>
<dbReference type="FunFam" id="1.10.10.10:FF:000001">
    <property type="entry name" value="LysR family transcriptional regulator"/>
    <property type="match status" value="1"/>
</dbReference>
<dbReference type="GeneID" id="70914617"/>